<reference evidence="1 2" key="1">
    <citation type="submission" date="2018-08" db="EMBL/GenBank/DDBJ databases">
        <title>Genomic Encyclopedia of Archaeal and Bacterial Type Strains, Phase II (KMG-II): from individual species to whole genera.</title>
        <authorList>
            <person name="Goeker M."/>
        </authorList>
    </citation>
    <scope>NUCLEOTIDE SEQUENCE [LARGE SCALE GENOMIC DNA]</scope>
    <source>
        <strain evidence="1 2">DSM 2261</strain>
    </source>
</reference>
<evidence type="ECO:0000313" key="2">
    <source>
        <dbReference type="Proteomes" id="UP000256345"/>
    </source>
</evidence>
<name>A0ABX9JSE7_9BACT</name>
<comment type="caution">
    <text evidence="1">The sequence shown here is derived from an EMBL/GenBank/DDBJ whole genome shotgun (WGS) entry which is preliminary data.</text>
</comment>
<organism evidence="1 2">
    <name type="scientific">Archangium gephyra</name>
    <dbReference type="NCBI Taxonomy" id="48"/>
    <lineage>
        <taxon>Bacteria</taxon>
        <taxon>Pseudomonadati</taxon>
        <taxon>Myxococcota</taxon>
        <taxon>Myxococcia</taxon>
        <taxon>Myxococcales</taxon>
        <taxon>Cystobacterineae</taxon>
        <taxon>Archangiaceae</taxon>
        <taxon>Archangium</taxon>
    </lineage>
</organism>
<protein>
    <submittedName>
        <fullName evidence="1">Uncharacterized protein</fullName>
    </submittedName>
</protein>
<sequence length="117" mass="12922">METMAEQSPPYWVLISVLFSSQPLTPTLAMTLHQVAYELYRRGDTVQPVAGDLLTGKVHNLRKDVQMGAISGPAFEAEIETERGSGVVRFLLTRQGLEMMEAGPPQPPVAPRPKYLN</sequence>
<accession>A0ABX9JSE7</accession>
<gene>
    <name evidence="1" type="ORF">ATI61_112241</name>
</gene>
<dbReference type="Proteomes" id="UP000256345">
    <property type="component" value="Unassembled WGS sequence"/>
</dbReference>
<keyword evidence="2" id="KW-1185">Reference proteome</keyword>
<evidence type="ECO:0000313" key="1">
    <source>
        <dbReference type="EMBL" id="REG26146.1"/>
    </source>
</evidence>
<dbReference type="EMBL" id="QUMU01000012">
    <property type="protein sequence ID" value="REG26146.1"/>
    <property type="molecule type" value="Genomic_DNA"/>
</dbReference>
<proteinExistence type="predicted"/>